<organism evidence="1 2">
    <name type="scientific">Pseudomonas fluorescens</name>
    <dbReference type="NCBI Taxonomy" id="294"/>
    <lineage>
        <taxon>Bacteria</taxon>
        <taxon>Pseudomonadati</taxon>
        <taxon>Pseudomonadota</taxon>
        <taxon>Gammaproteobacteria</taxon>
        <taxon>Pseudomonadales</taxon>
        <taxon>Pseudomonadaceae</taxon>
        <taxon>Pseudomonas</taxon>
    </lineage>
</organism>
<dbReference type="EMBL" id="JXNZ01000164">
    <property type="protein sequence ID" value="KIQ58187.1"/>
    <property type="molecule type" value="Genomic_DNA"/>
</dbReference>
<dbReference type="RefSeq" id="WP_042730961.1">
    <property type="nucleotide sequence ID" value="NZ_JXNZ01000164.1"/>
</dbReference>
<reference evidence="1 2" key="1">
    <citation type="submission" date="2015-01" db="EMBL/GenBank/DDBJ databases">
        <title>Draft Genome Sequence of the Biocontrol and Plant Growth-Promoting Rhizobacteria (PGPR) Pseudomonas fluorescens UM270.</title>
        <authorList>
            <person name="Hernandez-Salmeron J.E."/>
            <person name="Santoyo G."/>
            <person name="Moreno-Hagelsieb G."/>
            <person name="Hernandez-Leon R."/>
        </authorList>
    </citation>
    <scope>NUCLEOTIDE SEQUENCE [LARGE SCALE GENOMIC DNA]</scope>
    <source>
        <strain evidence="1 2">UM270</strain>
    </source>
</reference>
<evidence type="ECO:0000313" key="2">
    <source>
        <dbReference type="Proteomes" id="UP000032101"/>
    </source>
</evidence>
<evidence type="ECO:0000313" key="1">
    <source>
        <dbReference type="EMBL" id="KIQ58187.1"/>
    </source>
</evidence>
<protein>
    <submittedName>
        <fullName evidence="1">Uncharacterized protein</fullName>
    </submittedName>
</protein>
<gene>
    <name evidence="1" type="ORF">RL74_16990</name>
</gene>
<proteinExistence type="predicted"/>
<dbReference type="OrthoDB" id="6976172at2"/>
<sequence>MLDRMNADVGTVEFSSSAGDELSYLERRLIGLFRRLSKREQEHLRRLTEALSAHPEEVEGD</sequence>
<dbReference type="Proteomes" id="UP000032101">
    <property type="component" value="Unassembled WGS sequence"/>
</dbReference>
<comment type="caution">
    <text evidence="1">The sequence shown here is derived from an EMBL/GenBank/DDBJ whole genome shotgun (WGS) entry which is preliminary data.</text>
</comment>
<accession>A0A0D0PBZ0</accession>
<dbReference type="PATRIC" id="fig|294.124.peg.3505"/>
<name>A0A0D0PBZ0_PSEFL</name>
<dbReference type="AlphaFoldDB" id="A0A0D0PBZ0"/>